<evidence type="ECO:0000256" key="2">
    <source>
        <dbReference type="ARBA" id="ARBA00022825"/>
    </source>
</evidence>
<gene>
    <name evidence="8" type="ORF">EV378_4943</name>
</gene>
<comment type="function">
    <text evidence="6">This enzyme catalyzes the hydrolysis of the N-terminal peptide bond of an N-acetylated peptide to generate an N-acetylated amino acid and a peptide with a free N-terminus. It preferentially cleaves off Ac-Ala, Ac-Met and Ac-Ser. Also, involved in the degradation of oxidized and glycated proteins.</text>
</comment>
<evidence type="ECO:0000256" key="4">
    <source>
        <dbReference type="ARBA" id="ARBA00032284"/>
    </source>
</evidence>
<dbReference type="Proteomes" id="UP000295560">
    <property type="component" value="Unassembled WGS sequence"/>
</dbReference>
<organism evidence="8 9">
    <name type="scientific">Pseudonocardia endophytica</name>
    <dbReference type="NCBI Taxonomy" id="401976"/>
    <lineage>
        <taxon>Bacteria</taxon>
        <taxon>Bacillati</taxon>
        <taxon>Actinomycetota</taxon>
        <taxon>Actinomycetes</taxon>
        <taxon>Pseudonocardiales</taxon>
        <taxon>Pseudonocardiaceae</taxon>
        <taxon>Pseudonocardia</taxon>
    </lineage>
</organism>
<evidence type="ECO:0000256" key="1">
    <source>
        <dbReference type="ARBA" id="ARBA00022801"/>
    </source>
</evidence>
<keyword evidence="1" id="KW-0378">Hydrolase</keyword>
<dbReference type="InterPro" id="IPR002471">
    <property type="entry name" value="Pept_S9_AS"/>
</dbReference>
<dbReference type="Gene3D" id="2.120.10.30">
    <property type="entry name" value="TolB, C-terminal domain"/>
    <property type="match status" value="1"/>
</dbReference>
<dbReference type="Pfam" id="PF07676">
    <property type="entry name" value="PD40"/>
    <property type="match status" value="1"/>
</dbReference>
<name>A0A4R1HFQ9_PSEEN</name>
<evidence type="ECO:0000256" key="3">
    <source>
        <dbReference type="ARBA" id="ARBA00022990"/>
    </source>
</evidence>
<comment type="caution">
    <text evidence="8">The sequence shown here is derived from an EMBL/GenBank/DDBJ whole genome shotgun (WGS) entry which is preliminary data.</text>
</comment>
<keyword evidence="9" id="KW-1185">Reference proteome</keyword>
<dbReference type="PROSITE" id="PS00708">
    <property type="entry name" value="PRO_ENDOPEP_SER"/>
    <property type="match status" value="1"/>
</dbReference>
<evidence type="ECO:0000313" key="8">
    <source>
        <dbReference type="EMBL" id="TCK20974.1"/>
    </source>
</evidence>
<feature type="domain" description="Peptidase S9 prolyl oligopeptidase catalytic" evidence="7">
    <location>
        <begin position="419"/>
        <end position="622"/>
    </location>
</feature>
<reference evidence="8 9" key="1">
    <citation type="submission" date="2019-03" db="EMBL/GenBank/DDBJ databases">
        <title>Sequencing the genomes of 1000 actinobacteria strains.</title>
        <authorList>
            <person name="Klenk H.-P."/>
        </authorList>
    </citation>
    <scope>NUCLEOTIDE SEQUENCE [LARGE SCALE GENOMIC DNA]</scope>
    <source>
        <strain evidence="8 9">DSM 44969</strain>
    </source>
</reference>
<keyword evidence="8" id="KW-0645">Protease</keyword>
<dbReference type="InterPro" id="IPR011659">
    <property type="entry name" value="WD40"/>
</dbReference>
<dbReference type="InterPro" id="IPR002470">
    <property type="entry name" value="Peptidase_S9A"/>
</dbReference>
<dbReference type="PANTHER" id="PTHR42776">
    <property type="entry name" value="SERINE PEPTIDASE S9 FAMILY MEMBER"/>
    <property type="match status" value="1"/>
</dbReference>
<dbReference type="GO" id="GO:0006508">
    <property type="term" value="P:proteolysis"/>
    <property type="evidence" value="ECO:0007669"/>
    <property type="project" value="InterPro"/>
</dbReference>
<dbReference type="AlphaFoldDB" id="A0A4R1HFQ9"/>
<evidence type="ECO:0000259" key="7">
    <source>
        <dbReference type="Pfam" id="PF00326"/>
    </source>
</evidence>
<dbReference type="Gene3D" id="3.40.50.1820">
    <property type="entry name" value="alpha/beta hydrolase"/>
    <property type="match status" value="1"/>
</dbReference>
<keyword evidence="3" id="KW-0007">Acetylation</keyword>
<dbReference type="InterPro" id="IPR011042">
    <property type="entry name" value="6-blade_b-propeller_TolB-like"/>
</dbReference>
<evidence type="ECO:0000256" key="5">
    <source>
        <dbReference type="ARBA" id="ARBA00032596"/>
    </source>
</evidence>
<evidence type="ECO:0000313" key="9">
    <source>
        <dbReference type="Proteomes" id="UP000295560"/>
    </source>
</evidence>
<dbReference type="InterPro" id="IPR029058">
    <property type="entry name" value="AB_hydrolase_fold"/>
</dbReference>
<keyword evidence="2" id="KW-0720">Serine protease</keyword>
<accession>A0A4R1HFQ9</accession>
<proteinExistence type="predicted"/>
<dbReference type="GO" id="GO:0004177">
    <property type="term" value="F:aminopeptidase activity"/>
    <property type="evidence" value="ECO:0007669"/>
    <property type="project" value="UniProtKB-KW"/>
</dbReference>
<evidence type="ECO:0000256" key="6">
    <source>
        <dbReference type="ARBA" id="ARBA00045885"/>
    </source>
</evidence>
<keyword evidence="8" id="KW-0031">Aminopeptidase</keyword>
<dbReference type="PRINTS" id="PR00862">
    <property type="entry name" value="PROLIGOPTASE"/>
</dbReference>
<dbReference type="EMBL" id="SMFZ01000002">
    <property type="protein sequence ID" value="TCK20974.1"/>
    <property type="molecule type" value="Genomic_DNA"/>
</dbReference>
<sequence length="626" mass="65201">MFLDGALVDGAPDTVAGTVEEHELLAAVSRTHPAPSPDGDLLAWISDRDGRPRAFVAPLPGDGSPVSEPEQALDVRVERGPAAELSPDVTALAWSPDGRWLACQIAPAGGERSRVVLADPRTGARREIAPTAAAVTLGAWSPTGRMLGVTIQQERRGDGAACLVDVRTESSTVLVTGVAAVVCAIGGDGRRAVVRTGPRGRRRLELIDLRTGRRTELASGATIAAARFGVTGGTLLLHTDAGREHPALLAASLAEDGDVSLTRIVAGREDSDLDLVALDPAGARAALVWNVGGRSRLEITDLRGRQPARLPAPDPILTGVVFTRDGSALLVAGNGPDTAPRVSRVALPSPGVPAHTTPLLAGATGGAVPPRPEVFTGEDGLDLHGWVLRPPGADGPGPAFVWLHGGPESEERPGFAPLLQALAAAGITVFAPNVRGSSGRGRTFTQADDGDRREHSITDVRAAARHLVGAGIADPDRIAVGGRSYGGYLTLAALTRFPGLFRAGVDICGMADLETFYASSEPWVGAAAAPEYGDPATQTALLRSLSPIHAADRITVPLLVVHGAHDTNVPLGEAHRIVAALDGAEVPAELVIFDDEGHEILDRRSRERFVRDTARWLATTLGVTPW</sequence>
<dbReference type="GO" id="GO:0004252">
    <property type="term" value="F:serine-type endopeptidase activity"/>
    <property type="evidence" value="ECO:0007669"/>
    <property type="project" value="InterPro"/>
</dbReference>
<dbReference type="SUPFAM" id="SSF82171">
    <property type="entry name" value="DPP6 N-terminal domain-like"/>
    <property type="match status" value="1"/>
</dbReference>
<dbReference type="SUPFAM" id="SSF53474">
    <property type="entry name" value="alpha/beta-Hydrolases"/>
    <property type="match status" value="1"/>
</dbReference>
<protein>
    <recommendedName>
        <fullName evidence="5">Acyl-peptide hydrolase</fullName>
    </recommendedName>
    <alternativeName>
        <fullName evidence="4">Acylaminoacyl-peptidase</fullName>
    </alternativeName>
</protein>
<dbReference type="Pfam" id="PF00326">
    <property type="entry name" value="Peptidase_S9"/>
    <property type="match status" value="1"/>
</dbReference>
<dbReference type="PANTHER" id="PTHR42776:SF27">
    <property type="entry name" value="DIPEPTIDYL PEPTIDASE FAMILY MEMBER 6"/>
    <property type="match status" value="1"/>
</dbReference>
<dbReference type="InterPro" id="IPR001375">
    <property type="entry name" value="Peptidase_S9_cat"/>
</dbReference>